<name>A0A0E0UY31_LISMM</name>
<dbReference type="RefSeq" id="WP_003730383.1">
    <property type="nucleotide sequence ID" value="NC_017537.1"/>
</dbReference>
<dbReference type="EMBL" id="CP002816">
    <property type="protein sequence ID" value="AEH93236.1"/>
    <property type="molecule type" value="Genomic_DNA"/>
</dbReference>
<evidence type="ECO:0000256" key="1">
    <source>
        <dbReference type="SAM" id="Phobius"/>
    </source>
</evidence>
<keyword evidence="1" id="KW-0812">Transmembrane</keyword>
<protein>
    <submittedName>
        <fullName evidence="2">Uncharacterized protein</fullName>
    </submittedName>
</protein>
<keyword evidence="1" id="KW-0472">Membrane</keyword>
<dbReference type="HOGENOM" id="CLU_188353_0_0_9"/>
<sequence>MQEQDIRYYVLPTIIIFILGIAAMNASSFPFISFLTTALVAIAIGIIIGGIHQLSRVIIKSYQQTKERRVSQKKWQTL</sequence>
<reference evidence="2 3" key="1">
    <citation type="journal article" date="2011" name="J. Bacteriol.">
        <title>Genome sequence of the nonpathogenic Listeria monocytogenes serovar 4a strain M7.</title>
        <authorList>
            <person name="Chen J."/>
            <person name="Xia Y."/>
            <person name="Cheng C."/>
            <person name="Fang C."/>
            <person name="Shan Y."/>
            <person name="Jin G."/>
            <person name="Fang W."/>
        </authorList>
    </citation>
    <scope>NUCLEOTIDE SEQUENCE [LARGE SCALE GENOMIC DNA]</scope>
    <source>
        <strain evidence="2 3">M7</strain>
    </source>
</reference>
<dbReference type="Proteomes" id="UP000000486">
    <property type="component" value="Chromosome"/>
</dbReference>
<proteinExistence type="predicted"/>
<evidence type="ECO:0000313" key="3">
    <source>
        <dbReference type="Proteomes" id="UP000000486"/>
    </source>
</evidence>
<feature type="transmembrane region" description="Helical" evidence="1">
    <location>
        <begin position="31"/>
        <end position="51"/>
    </location>
</feature>
<dbReference type="PATRIC" id="fig|1030009.3.peg.2217"/>
<gene>
    <name evidence="2" type="ordered locus">LMM7_2231</name>
</gene>
<keyword evidence="1" id="KW-1133">Transmembrane helix</keyword>
<organism evidence="2 3">
    <name type="scientific">Listeria monocytogenes serotype 4a (strain M7)</name>
    <dbReference type="NCBI Taxonomy" id="1030009"/>
    <lineage>
        <taxon>Bacteria</taxon>
        <taxon>Bacillati</taxon>
        <taxon>Bacillota</taxon>
        <taxon>Bacilli</taxon>
        <taxon>Bacillales</taxon>
        <taxon>Listeriaceae</taxon>
        <taxon>Listeria</taxon>
    </lineage>
</organism>
<dbReference type="KEGG" id="lmq:LMM7_2231"/>
<dbReference type="AlphaFoldDB" id="A0A0E0UY31"/>
<feature type="transmembrane region" description="Helical" evidence="1">
    <location>
        <begin position="7"/>
        <end position="25"/>
    </location>
</feature>
<accession>A0A0E0UY31</accession>
<evidence type="ECO:0000313" key="2">
    <source>
        <dbReference type="EMBL" id="AEH93236.1"/>
    </source>
</evidence>